<dbReference type="AlphaFoldDB" id="A0A4V1LGP3"/>
<comment type="caution">
    <text evidence="3">The sequence shown here is derived from an EMBL/GenBank/DDBJ whole genome shotgun (WGS) entry which is preliminary data.</text>
</comment>
<dbReference type="InterPro" id="IPR048503">
    <property type="entry name" value="NamZ_C"/>
</dbReference>
<dbReference type="PANTHER" id="PTHR42915">
    <property type="entry name" value="HYPOTHETICAL 460 KDA PROTEIN IN FEUA-SIGW INTERGENIC REGION [PRECURSOR]"/>
    <property type="match status" value="1"/>
</dbReference>
<proteinExistence type="predicted"/>
<dbReference type="Pfam" id="PF20732">
    <property type="entry name" value="NamZ_C"/>
    <property type="match status" value="1"/>
</dbReference>
<keyword evidence="4" id="KW-1185">Reference proteome</keyword>
<dbReference type="Proteomes" id="UP000290649">
    <property type="component" value="Unassembled WGS sequence"/>
</dbReference>
<dbReference type="Pfam" id="PF07075">
    <property type="entry name" value="NamZ_N"/>
    <property type="match status" value="1"/>
</dbReference>
<dbReference type="InterPro" id="IPR048502">
    <property type="entry name" value="NamZ_N"/>
</dbReference>
<dbReference type="EMBL" id="QOUX01000023">
    <property type="protein sequence ID" value="RXJ02552.1"/>
    <property type="molecule type" value="Genomic_DNA"/>
</dbReference>
<dbReference type="RefSeq" id="WP_129077398.1">
    <property type="nucleotide sequence ID" value="NZ_QOUX01000023.1"/>
</dbReference>
<evidence type="ECO:0000259" key="1">
    <source>
        <dbReference type="Pfam" id="PF07075"/>
    </source>
</evidence>
<dbReference type="Gene3D" id="3.40.50.12170">
    <property type="entry name" value="Uncharacterised protein PF07075, DUF1343"/>
    <property type="match status" value="1"/>
</dbReference>
<name>A0A4V1LGP3_9BACI</name>
<dbReference type="Gene3D" id="3.90.1150.140">
    <property type="match status" value="1"/>
</dbReference>
<protein>
    <submittedName>
        <fullName evidence="3">DUF1343 domain-containing protein</fullName>
    </submittedName>
</protein>
<organism evidence="3 4">
    <name type="scientific">Anaerobacillus alkaliphilus</name>
    <dbReference type="NCBI Taxonomy" id="1548597"/>
    <lineage>
        <taxon>Bacteria</taxon>
        <taxon>Bacillati</taxon>
        <taxon>Bacillota</taxon>
        <taxon>Bacilli</taxon>
        <taxon>Bacillales</taxon>
        <taxon>Bacillaceae</taxon>
        <taxon>Anaerobacillus</taxon>
    </lineage>
</organism>
<dbReference type="InterPro" id="IPR008302">
    <property type="entry name" value="NamZ"/>
</dbReference>
<evidence type="ECO:0000313" key="3">
    <source>
        <dbReference type="EMBL" id="RXJ02552.1"/>
    </source>
</evidence>
<feature type="domain" description="Peptidoglycan beta-N-acetylmuramidase NamZ C-terminal" evidence="2">
    <location>
        <begin position="230"/>
        <end position="385"/>
    </location>
</feature>
<gene>
    <name evidence="3" type="ORF">DS745_06160</name>
</gene>
<dbReference type="PIRSF" id="PIRSF016719">
    <property type="entry name" value="UCP016719"/>
    <property type="match status" value="1"/>
</dbReference>
<feature type="domain" description="Peptidoglycan beta-N-acetylmuramidase NamZ N-terminal" evidence="1">
    <location>
        <begin position="25"/>
        <end position="224"/>
    </location>
</feature>
<evidence type="ECO:0000313" key="4">
    <source>
        <dbReference type="Proteomes" id="UP000290649"/>
    </source>
</evidence>
<accession>A0A4V1LGP3</accession>
<dbReference type="PANTHER" id="PTHR42915:SF1">
    <property type="entry name" value="PEPTIDOGLYCAN BETA-N-ACETYLMURAMIDASE NAMZ"/>
    <property type="match status" value="1"/>
</dbReference>
<dbReference type="GO" id="GO:0033922">
    <property type="term" value="F:peptidoglycan beta-N-acetylmuramidase activity"/>
    <property type="evidence" value="ECO:0007669"/>
    <property type="project" value="InterPro"/>
</dbReference>
<evidence type="ECO:0000259" key="2">
    <source>
        <dbReference type="Pfam" id="PF20732"/>
    </source>
</evidence>
<sequence>MVSVITGLEQLLYQSTYKSLKDLRIGLVTNHTSVTKELKFGIDELLKENFKIKKIFSPEHGFRGNNRAGDKLADEIDERTGLPVYSLYGDTKRPTADMVKGLDALIFDIQDIGVRFYTYIYTMAYCMEAAKEHNLQFIVLDRANPITGVKVEGNILDENFQSFVGLYPIPLRHGMTVGELAQMFNEHFQIGCSLKVISLKNWERSYWFDETKLPWVMPSPNSTSLEMATLYPGTCLFEGTNLSEGRGTTKPFEIVGASWINGYEWAKRLNQLSLPGVIFRETFFTPYTSKYQGELCQGVQVHVTDREVVKPVEVGIAMIAEAKQLYPNEFQWFEAVPGRFFIDLLMGTNEFRKIIDEQKSIEQWLAKENSKLESFKAIREKYLLY</sequence>
<dbReference type="OrthoDB" id="9801061at2"/>
<reference evidence="3 4" key="1">
    <citation type="journal article" date="2019" name="Int. J. Syst. Evol. Microbiol.">
        <title>Anaerobacillus alkaliphilus sp. nov., a novel alkaliphilic and moderately halophilic bacterium.</title>
        <authorList>
            <person name="Borsodi A.K."/>
            <person name="Aszalos J.M."/>
            <person name="Bihari P."/>
            <person name="Nagy I."/>
            <person name="Schumann P."/>
            <person name="Sproer C."/>
            <person name="Kovacs A.L."/>
            <person name="Boka K."/>
            <person name="Dobosy P."/>
            <person name="Ovari M."/>
            <person name="Szili-Kovacs T."/>
            <person name="Toth E."/>
        </authorList>
    </citation>
    <scope>NUCLEOTIDE SEQUENCE [LARGE SCALE GENOMIC DNA]</scope>
    <source>
        <strain evidence="3 4">B16-10</strain>
    </source>
</reference>